<sequence>MMNISKAIKAYNKQWQHNAVAPPETGDRAFSPHAVLFDMDGVLYNSMPHHAVAWQEAMARFDLDMTAADAYATEGARGIDTIRMFVKQQKGKEISIEEAQKIYDVKTEIFHSMGEAPIFDGVMPLMQKIKACGMRVCIVTGSGQKPLIRRVARDFKAFLTESDIVTAYDVNRGKPHPDPYLMGLERAGDLRPWQGIVVENAPLGVRAGVAAKIFTVAINSGPLPDSDLLDEGANLLYATIADFCNDWENLAKCCAP</sequence>
<name>A0A2U0U7P1_9BACT</name>
<dbReference type="AlphaFoldDB" id="A0A2U0U7P1"/>
<dbReference type="SUPFAM" id="SSF56784">
    <property type="entry name" value="HAD-like"/>
    <property type="match status" value="1"/>
</dbReference>
<comment type="caution">
    <text evidence="1">The sequence shown here is derived from an EMBL/GenBank/DDBJ whole genome shotgun (WGS) entry which is preliminary data.</text>
</comment>
<evidence type="ECO:0000313" key="2">
    <source>
        <dbReference type="Proteomes" id="UP000245870"/>
    </source>
</evidence>
<dbReference type="SFLD" id="SFLDS00003">
    <property type="entry name" value="Haloacid_Dehalogenase"/>
    <property type="match status" value="1"/>
</dbReference>
<dbReference type="EMBL" id="QENY01000010">
    <property type="protein sequence ID" value="PVX53634.1"/>
    <property type="molecule type" value="Genomic_DNA"/>
</dbReference>
<dbReference type="Proteomes" id="UP000245870">
    <property type="component" value="Unassembled WGS sequence"/>
</dbReference>
<proteinExistence type="predicted"/>
<dbReference type="SFLD" id="SFLDG01129">
    <property type="entry name" value="C1.5:_HAD__Beta-PGM__Phosphata"/>
    <property type="match status" value="1"/>
</dbReference>
<protein>
    <submittedName>
        <fullName evidence="1">Beta-phosphoglucomutase-like phosphatase (HAD superfamily)</fullName>
    </submittedName>
</protein>
<dbReference type="InterPro" id="IPR023214">
    <property type="entry name" value="HAD_sf"/>
</dbReference>
<keyword evidence="2" id="KW-1185">Reference proteome</keyword>
<dbReference type="GO" id="GO:0050308">
    <property type="term" value="F:sugar-phosphatase activity"/>
    <property type="evidence" value="ECO:0007669"/>
    <property type="project" value="TreeGrafter"/>
</dbReference>
<dbReference type="RefSeq" id="WP_116616552.1">
    <property type="nucleotide sequence ID" value="NZ_CAMQYP010000025.1"/>
</dbReference>
<reference evidence="1 2" key="1">
    <citation type="submission" date="2018-05" db="EMBL/GenBank/DDBJ databases">
        <title>Genomic Encyclopedia of Type Strains, Phase IV (KMG-IV): sequencing the most valuable type-strain genomes for metagenomic binning, comparative biology and taxonomic classification.</title>
        <authorList>
            <person name="Goeker M."/>
        </authorList>
    </citation>
    <scope>NUCLEOTIDE SEQUENCE [LARGE SCALE GENOMIC DNA]</scope>
    <source>
        <strain evidence="1 2">DSM 100333</strain>
    </source>
</reference>
<dbReference type="InterPro" id="IPR023198">
    <property type="entry name" value="PGP-like_dom2"/>
</dbReference>
<dbReference type="InterPro" id="IPR036412">
    <property type="entry name" value="HAD-like_sf"/>
</dbReference>
<dbReference type="PANTHER" id="PTHR43481">
    <property type="entry name" value="FRUCTOSE-1-PHOSPHATE PHOSPHATASE"/>
    <property type="match status" value="1"/>
</dbReference>
<dbReference type="InterPro" id="IPR051806">
    <property type="entry name" value="HAD-like_SPP"/>
</dbReference>
<dbReference type="PANTHER" id="PTHR43481:SF4">
    <property type="entry name" value="GLYCEROL-1-PHOSPHATE PHOSPHOHYDROLASE 1-RELATED"/>
    <property type="match status" value="1"/>
</dbReference>
<dbReference type="Pfam" id="PF00702">
    <property type="entry name" value="Hydrolase"/>
    <property type="match status" value="1"/>
</dbReference>
<dbReference type="OrthoDB" id="9797743at2"/>
<organism evidence="1 2">
    <name type="scientific">Hallella colorans</name>
    <dbReference type="NCBI Taxonomy" id="1703337"/>
    <lineage>
        <taxon>Bacteria</taxon>
        <taxon>Pseudomonadati</taxon>
        <taxon>Bacteroidota</taxon>
        <taxon>Bacteroidia</taxon>
        <taxon>Bacteroidales</taxon>
        <taxon>Prevotellaceae</taxon>
        <taxon>Hallella</taxon>
    </lineage>
</organism>
<accession>A0A2U0U7P1</accession>
<evidence type="ECO:0000313" key="1">
    <source>
        <dbReference type="EMBL" id="PVX53634.1"/>
    </source>
</evidence>
<dbReference type="Gene3D" id="1.10.150.240">
    <property type="entry name" value="Putative phosphatase, domain 2"/>
    <property type="match status" value="1"/>
</dbReference>
<dbReference type="Gene3D" id="3.40.50.1000">
    <property type="entry name" value="HAD superfamily/HAD-like"/>
    <property type="match status" value="1"/>
</dbReference>
<gene>
    <name evidence="1" type="ORF">C7379_11059</name>
</gene>